<gene>
    <name evidence="8" type="primary">hemY</name>
    <name evidence="8" type="ORF">Pan189_24640</name>
</gene>
<protein>
    <recommendedName>
        <fullName evidence="6">Coproporphyrinogen III oxidase</fullName>
        <ecNumber evidence="6">1.3.3.15</ecNumber>
    </recommendedName>
</protein>
<evidence type="ECO:0000256" key="2">
    <source>
        <dbReference type="ARBA" id="ARBA00022630"/>
    </source>
</evidence>
<dbReference type="NCBIfam" id="TIGR00562">
    <property type="entry name" value="proto_IX_ox"/>
    <property type="match status" value="1"/>
</dbReference>
<dbReference type="Proteomes" id="UP000317318">
    <property type="component" value="Chromosome"/>
</dbReference>
<evidence type="ECO:0000313" key="8">
    <source>
        <dbReference type="EMBL" id="QDT38079.1"/>
    </source>
</evidence>
<keyword evidence="6" id="KW-0963">Cytoplasm</keyword>
<dbReference type="Pfam" id="PF01593">
    <property type="entry name" value="Amino_oxidase"/>
    <property type="match status" value="1"/>
</dbReference>
<dbReference type="SUPFAM" id="SSF51905">
    <property type="entry name" value="FAD/NAD(P)-binding domain"/>
    <property type="match status" value="1"/>
</dbReference>
<evidence type="ECO:0000259" key="7">
    <source>
        <dbReference type="Pfam" id="PF01593"/>
    </source>
</evidence>
<accession>A0A517R2H4</accession>
<dbReference type="InterPro" id="IPR036188">
    <property type="entry name" value="FAD/NAD-bd_sf"/>
</dbReference>
<dbReference type="EC" id="1.3.3.15" evidence="6"/>
<feature type="domain" description="Amine oxidase" evidence="7">
    <location>
        <begin position="21"/>
        <end position="474"/>
    </location>
</feature>
<evidence type="ECO:0000313" key="9">
    <source>
        <dbReference type="Proteomes" id="UP000317318"/>
    </source>
</evidence>
<dbReference type="Gene3D" id="3.50.50.60">
    <property type="entry name" value="FAD/NAD(P)-binding domain"/>
    <property type="match status" value="1"/>
</dbReference>
<comment type="function">
    <text evidence="6">Involved in coproporphyrin-dependent heme b biosynthesis. Catalyzes the oxidation of coproporphyrinogen III to coproporphyrin III.</text>
</comment>
<organism evidence="8 9">
    <name type="scientific">Stratiformator vulcanicus</name>
    <dbReference type="NCBI Taxonomy" id="2527980"/>
    <lineage>
        <taxon>Bacteria</taxon>
        <taxon>Pseudomonadati</taxon>
        <taxon>Planctomycetota</taxon>
        <taxon>Planctomycetia</taxon>
        <taxon>Planctomycetales</taxon>
        <taxon>Planctomycetaceae</taxon>
        <taxon>Stratiformator</taxon>
    </lineage>
</organism>
<keyword evidence="3 6" id="KW-0274">FAD</keyword>
<dbReference type="InterPro" id="IPR002937">
    <property type="entry name" value="Amino_oxidase"/>
</dbReference>
<reference evidence="8 9" key="1">
    <citation type="submission" date="2019-02" db="EMBL/GenBank/DDBJ databases">
        <title>Deep-cultivation of Planctomycetes and their phenomic and genomic characterization uncovers novel biology.</title>
        <authorList>
            <person name="Wiegand S."/>
            <person name="Jogler M."/>
            <person name="Boedeker C."/>
            <person name="Pinto D."/>
            <person name="Vollmers J."/>
            <person name="Rivas-Marin E."/>
            <person name="Kohn T."/>
            <person name="Peeters S.H."/>
            <person name="Heuer A."/>
            <person name="Rast P."/>
            <person name="Oberbeckmann S."/>
            <person name="Bunk B."/>
            <person name="Jeske O."/>
            <person name="Meyerdierks A."/>
            <person name="Storesund J.E."/>
            <person name="Kallscheuer N."/>
            <person name="Luecker S."/>
            <person name="Lage O.M."/>
            <person name="Pohl T."/>
            <person name="Merkel B.J."/>
            <person name="Hornburger P."/>
            <person name="Mueller R.-W."/>
            <person name="Bruemmer F."/>
            <person name="Labrenz M."/>
            <person name="Spormann A.M."/>
            <person name="Op den Camp H."/>
            <person name="Overmann J."/>
            <person name="Amann R."/>
            <person name="Jetten M.S.M."/>
            <person name="Mascher T."/>
            <person name="Medema M.H."/>
            <person name="Devos D.P."/>
            <person name="Kaster A.-K."/>
            <person name="Ovreas L."/>
            <person name="Rohde M."/>
            <person name="Galperin M.Y."/>
            <person name="Jogler C."/>
        </authorList>
    </citation>
    <scope>NUCLEOTIDE SEQUENCE [LARGE SCALE GENOMIC DNA]</scope>
    <source>
        <strain evidence="8 9">Pan189</strain>
    </source>
</reference>
<dbReference type="UniPathway" id="UPA00252"/>
<comment type="similarity">
    <text evidence="6">Belongs to the protoporphyrinogen/coproporphyrinogen oxidase family. Coproporphyrinogen III oxidase subfamily.</text>
</comment>
<dbReference type="RefSeq" id="WP_145364132.1">
    <property type="nucleotide sequence ID" value="NZ_CP036268.1"/>
</dbReference>
<sequence length="477" mass="51722">MTNAIEVQQRRPRVAVVGGGLAGLAAANRLCEGASGVRPEVTLFEAGDRLGGVIKTEHDAGFLIEHGPDMFLTKPAIVSLCERLGLADRLIATNSENRRSLVLRNGRPVPIPEGFSLLSPGNPWAILKTRLFSPLGKIRLGAEFFIPARRDDADESLKSFATRRLGRQVYERLIEPLVGGIYTADPAKLSLNATLPRFVEMERKSGGLIKAKLAERGNATQSSAAGTGARYGMFASFPNGVSELIGRLAEQVADRAIIKTSTPIQGIDHTEDGYIISTENAPAETFDGVLMAASAQTTAKLLRQIDEKTADLLDGIEYASSAVVVTCHRLEDINNPMDAFGLVIPSLEHRKPLAISYTSRKFPGRAPEGTILLRTFLGGAMHPEILKNSNEELLHITLHELDAIFGLRAEPLLSRVVRWDQAMPQYNLGHCERVDQIDLRLADFPTLAVAGNAYRGVGLPDVVENAEQAAMKILNAI</sequence>
<evidence type="ECO:0000256" key="1">
    <source>
        <dbReference type="ARBA" id="ARBA00001974"/>
    </source>
</evidence>
<keyword evidence="5 6" id="KW-0350">Heme biosynthesis</keyword>
<evidence type="ECO:0000256" key="6">
    <source>
        <dbReference type="RuleBase" id="RU364052"/>
    </source>
</evidence>
<dbReference type="GO" id="GO:0005737">
    <property type="term" value="C:cytoplasm"/>
    <property type="evidence" value="ECO:0007669"/>
    <property type="project" value="UniProtKB-SubCell"/>
</dbReference>
<proteinExistence type="inferred from homology"/>
<dbReference type="Gene3D" id="1.10.3110.10">
    <property type="entry name" value="protoporphyrinogen ix oxidase, domain 3"/>
    <property type="match status" value="1"/>
</dbReference>
<dbReference type="GO" id="GO:0006783">
    <property type="term" value="P:heme biosynthetic process"/>
    <property type="evidence" value="ECO:0007669"/>
    <property type="project" value="UniProtKB-UniRule"/>
</dbReference>
<dbReference type="GO" id="GO:0004729">
    <property type="term" value="F:oxygen-dependent protoporphyrinogen oxidase activity"/>
    <property type="evidence" value="ECO:0007669"/>
    <property type="project" value="UniProtKB-UniRule"/>
</dbReference>
<evidence type="ECO:0000256" key="4">
    <source>
        <dbReference type="ARBA" id="ARBA00023002"/>
    </source>
</evidence>
<keyword evidence="2 6" id="KW-0285">Flavoprotein</keyword>
<dbReference type="InterPro" id="IPR050464">
    <property type="entry name" value="Zeta_carotene_desat/Oxidored"/>
</dbReference>
<comment type="cofactor">
    <cofactor evidence="1 6">
        <name>FAD</name>
        <dbReference type="ChEBI" id="CHEBI:57692"/>
    </cofactor>
</comment>
<comment type="pathway">
    <text evidence="6">Porphyrin-containing compound metabolism; protoheme biosynthesis.</text>
</comment>
<dbReference type="KEGG" id="svp:Pan189_24640"/>
<dbReference type="OrthoDB" id="9805195at2"/>
<keyword evidence="9" id="KW-1185">Reference proteome</keyword>
<dbReference type="PANTHER" id="PTHR42923:SF3">
    <property type="entry name" value="PROTOPORPHYRINOGEN OXIDASE"/>
    <property type="match status" value="1"/>
</dbReference>
<keyword evidence="4 6" id="KW-0560">Oxidoreductase</keyword>
<dbReference type="Gene3D" id="3.90.660.20">
    <property type="entry name" value="Protoporphyrinogen oxidase, mitochondrial, domain 2"/>
    <property type="match status" value="1"/>
</dbReference>
<dbReference type="InterPro" id="IPR004572">
    <property type="entry name" value="Protoporphyrinogen_oxidase"/>
</dbReference>
<dbReference type="SUPFAM" id="SSF54373">
    <property type="entry name" value="FAD-linked reductases, C-terminal domain"/>
    <property type="match status" value="1"/>
</dbReference>
<evidence type="ECO:0000256" key="3">
    <source>
        <dbReference type="ARBA" id="ARBA00022827"/>
    </source>
</evidence>
<evidence type="ECO:0000256" key="5">
    <source>
        <dbReference type="ARBA" id="ARBA00023133"/>
    </source>
</evidence>
<dbReference type="AlphaFoldDB" id="A0A517R2H4"/>
<dbReference type="PANTHER" id="PTHR42923">
    <property type="entry name" value="PROTOPORPHYRINOGEN OXIDASE"/>
    <property type="match status" value="1"/>
</dbReference>
<dbReference type="EMBL" id="CP036268">
    <property type="protein sequence ID" value="QDT38079.1"/>
    <property type="molecule type" value="Genomic_DNA"/>
</dbReference>
<comment type="subcellular location">
    <subcellularLocation>
        <location evidence="6">Cytoplasm</location>
    </subcellularLocation>
</comment>
<comment type="catalytic activity">
    <reaction evidence="6">
        <text>coproporphyrinogen III + 3 O2 = coproporphyrin III + 3 H2O2</text>
        <dbReference type="Rhea" id="RHEA:43436"/>
        <dbReference type="ChEBI" id="CHEBI:15379"/>
        <dbReference type="ChEBI" id="CHEBI:16240"/>
        <dbReference type="ChEBI" id="CHEBI:57309"/>
        <dbReference type="ChEBI" id="CHEBI:131725"/>
        <dbReference type="EC" id="1.3.3.15"/>
    </reaction>
</comment>
<name>A0A517R2H4_9PLAN</name>